<dbReference type="EMBL" id="VBAN01000009">
    <property type="protein sequence ID" value="TMI85458.1"/>
    <property type="molecule type" value="Genomic_DNA"/>
</dbReference>
<name>A0A537JPI7_9BACT</name>
<dbReference type="SMART" id="SM00387">
    <property type="entry name" value="HATPase_c"/>
    <property type="match status" value="1"/>
</dbReference>
<organism evidence="2 3">
    <name type="scientific">Candidatus Segetimicrobium genomatis</name>
    <dbReference type="NCBI Taxonomy" id="2569760"/>
    <lineage>
        <taxon>Bacteria</taxon>
        <taxon>Bacillati</taxon>
        <taxon>Candidatus Sysuimicrobiota</taxon>
        <taxon>Candidatus Sysuimicrobiia</taxon>
        <taxon>Candidatus Sysuimicrobiales</taxon>
        <taxon>Candidatus Segetimicrobiaceae</taxon>
        <taxon>Candidatus Segetimicrobium</taxon>
    </lineage>
</organism>
<comment type="caution">
    <text evidence="2">The sequence shown here is derived from an EMBL/GenBank/DDBJ whole genome shotgun (WGS) entry which is preliminary data.</text>
</comment>
<proteinExistence type="predicted"/>
<dbReference type="AlphaFoldDB" id="A0A537JPI7"/>
<feature type="domain" description="Histidine kinase/HSP90-like ATPase" evidence="1">
    <location>
        <begin position="68"/>
        <end position="167"/>
    </location>
</feature>
<dbReference type="Pfam" id="PF02518">
    <property type="entry name" value="HATPase_c"/>
    <property type="match status" value="1"/>
</dbReference>
<evidence type="ECO:0000313" key="2">
    <source>
        <dbReference type="EMBL" id="TMI85458.1"/>
    </source>
</evidence>
<protein>
    <submittedName>
        <fullName evidence="2">Anti-sigma regulatory factor</fullName>
    </submittedName>
</protein>
<dbReference type="SUPFAM" id="SSF55874">
    <property type="entry name" value="ATPase domain of HSP90 chaperone/DNA topoisomerase II/histidine kinase"/>
    <property type="match status" value="1"/>
</dbReference>
<dbReference type="InterPro" id="IPR003594">
    <property type="entry name" value="HATPase_dom"/>
</dbReference>
<evidence type="ECO:0000313" key="3">
    <source>
        <dbReference type="Proteomes" id="UP000318093"/>
    </source>
</evidence>
<dbReference type="InterPro" id="IPR036890">
    <property type="entry name" value="HATPase_C_sf"/>
</dbReference>
<reference evidence="2 3" key="1">
    <citation type="journal article" date="2019" name="Nat. Microbiol.">
        <title>Mediterranean grassland soil C-N compound turnover is dependent on rainfall and depth, and is mediated by genomically divergent microorganisms.</title>
        <authorList>
            <person name="Diamond S."/>
            <person name="Andeer P.F."/>
            <person name="Li Z."/>
            <person name="Crits-Christoph A."/>
            <person name="Burstein D."/>
            <person name="Anantharaman K."/>
            <person name="Lane K.R."/>
            <person name="Thomas B.C."/>
            <person name="Pan C."/>
            <person name="Northen T.R."/>
            <person name="Banfield J.F."/>
        </authorList>
    </citation>
    <scope>NUCLEOTIDE SEQUENCE [LARGE SCALE GENOMIC DNA]</scope>
    <source>
        <strain evidence="2">NP_6</strain>
    </source>
</reference>
<accession>A0A537JPI7</accession>
<evidence type="ECO:0000259" key="1">
    <source>
        <dbReference type="SMART" id="SM00387"/>
    </source>
</evidence>
<dbReference type="Proteomes" id="UP000318093">
    <property type="component" value="Unassembled WGS sequence"/>
</dbReference>
<gene>
    <name evidence="2" type="ORF">E6H03_00330</name>
</gene>
<dbReference type="Gene3D" id="3.30.565.10">
    <property type="entry name" value="Histidine kinase-like ATPase, C-terminal domain"/>
    <property type="match status" value="1"/>
</dbReference>
<sequence length="167" mass="17612">MGVPPAIQTGRRGSKWGALPEIRTGPAIAPFVRPVELEITVPIASDLDIVTARQRGRTLALQLGYSSMDGTLVAAAISELARNIVLYAKRGEIVLSNVAAGSRRGMIVVARDEGPGIADVSRAVAAGHSTSGGLGLGLSGVRRLVDEFEISSELGKGTTVTIRWWRR</sequence>